<organism evidence="1 2">
    <name type="scientific">Hericium alpestre</name>
    <dbReference type="NCBI Taxonomy" id="135208"/>
    <lineage>
        <taxon>Eukaryota</taxon>
        <taxon>Fungi</taxon>
        <taxon>Dikarya</taxon>
        <taxon>Basidiomycota</taxon>
        <taxon>Agaricomycotina</taxon>
        <taxon>Agaricomycetes</taxon>
        <taxon>Russulales</taxon>
        <taxon>Hericiaceae</taxon>
        <taxon>Hericium</taxon>
    </lineage>
</organism>
<keyword evidence="2" id="KW-1185">Reference proteome</keyword>
<protein>
    <submittedName>
        <fullName evidence="1">Uncharacterized protein</fullName>
    </submittedName>
</protein>
<name>A0A4Y9ZKV8_9AGAM</name>
<gene>
    <name evidence="1" type="ORF">EWM64_g9479</name>
</gene>
<evidence type="ECO:0000313" key="2">
    <source>
        <dbReference type="Proteomes" id="UP000298061"/>
    </source>
</evidence>
<dbReference type="OrthoDB" id="3260206at2759"/>
<dbReference type="EMBL" id="SFCI01002028">
    <property type="protein sequence ID" value="TFY74533.1"/>
    <property type="molecule type" value="Genomic_DNA"/>
</dbReference>
<accession>A0A4Y9ZKV8</accession>
<evidence type="ECO:0000313" key="1">
    <source>
        <dbReference type="EMBL" id="TFY74533.1"/>
    </source>
</evidence>
<proteinExistence type="predicted"/>
<dbReference type="AlphaFoldDB" id="A0A4Y9ZKV8"/>
<dbReference type="Proteomes" id="UP000298061">
    <property type="component" value="Unassembled WGS sequence"/>
</dbReference>
<reference evidence="1 2" key="1">
    <citation type="submission" date="2019-02" db="EMBL/GenBank/DDBJ databases">
        <title>Genome sequencing of the rare red list fungi Hericium alpestre (H. flagellum).</title>
        <authorList>
            <person name="Buettner E."/>
            <person name="Kellner H."/>
        </authorList>
    </citation>
    <scope>NUCLEOTIDE SEQUENCE [LARGE SCALE GENOMIC DNA]</scope>
    <source>
        <strain evidence="1 2">DSM 108284</strain>
    </source>
</reference>
<comment type="caution">
    <text evidence="1">The sequence shown here is derived from an EMBL/GenBank/DDBJ whole genome shotgun (WGS) entry which is preliminary data.</text>
</comment>
<sequence>MPRHHTSLLSYLIEARKESGNNHVPRPLIKESTPKARAEWYEVYASRRNEHEPMDQLPPSYLVYPQKPRSNIPLFHFGVGATMKQLHDYAVQHRLVPEKYYNDAFYAGEIMEAAVKHLDRVSGVNLYLEGVQHPKYSWVVARYSNYTWYHEEVNAREENKVIDFIRRELNIEDMPRWHLSVVAP</sequence>